<gene>
    <name evidence="11" type="ORF">D3273_05765</name>
</gene>
<reference evidence="11 12" key="2">
    <citation type="submission" date="2019-02" db="EMBL/GenBank/DDBJ databases">
        <title>'Lichenibacterium ramalinii' gen. nov. sp. nov., 'Lichenibacterium minor' gen. nov. sp. nov.</title>
        <authorList>
            <person name="Pankratov T."/>
        </authorList>
    </citation>
    <scope>NUCLEOTIDE SEQUENCE [LARGE SCALE GENOMIC DNA]</scope>
    <source>
        <strain evidence="11 12">RmlP026</strain>
    </source>
</reference>
<comment type="similarity">
    <text evidence="2">Belongs to the binding-protein-dependent transport system permease family. HisMQ subfamily.</text>
</comment>
<feature type="transmembrane region" description="Helical" evidence="9">
    <location>
        <begin position="52"/>
        <end position="75"/>
    </location>
</feature>
<dbReference type="InterPro" id="IPR000515">
    <property type="entry name" value="MetI-like"/>
</dbReference>
<evidence type="ECO:0000256" key="9">
    <source>
        <dbReference type="RuleBase" id="RU363032"/>
    </source>
</evidence>
<evidence type="ECO:0000313" key="12">
    <source>
        <dbReference type="Proteomes" id="UP000290759"/>
    </source>
</evidence>
<evidence type="ECO:0000259" key="10">
    <source>
        <dbReference type="PROSITE" id="PS50928"/>
    </source>
</evidence>
<organism evidence="11 12">
    <name type="scientific">Lichenibacterium minor</name>
    <dbReference type="NCBI Taxonomy" id="2316528"/>
    <lineage>
        <taxon>Bacteria</taxon>
        <taxon>Pseudomonadati</taxon>
        <taxon>Pseudomonadota</taxon>
        <taxon>Alphaproteobacteria</taxon>
        <taxon>Hyphomicrobiales</taxon>
        <taxon>Lichenihabitantaceae</taxon>
        <taxon>Lichenibacterium</taxon>
    </lineage>
</organism>
<dbReference type="InterPro" id="IPR043429">
    <property type="entry name" value="ArtM/GltK/GlnP/TcyL/YhdX-like"/>
</dbReference>
<dbReference type="SUPFAM" id="SSF161098">
    <property type="entry name" value="MetI-like"/>
    <property type="match status" value="1"/>
</dbReference>
<keyword evidence="4" id="KW-1003">Cell membrane</keyword>
<dbReference type="InterPro" id="IPR010065">
    <property type="entry name" value="AA_ABC_transptr_permease_3TM"/>
</dbReference>
<keyword evidence="7 9" id="KW-1133">Transmembrane helix</keyword>
<evidence type="ECO:0000256" key="7">
    <source>
        <dbReference type="ARBA" id="ARBA00022989"/>
    </source>
</evidence>
<name>A0A4Q2UE15_9HYPH</name>
<dbReference type="GO" id="GO:0043190">
    <property type="term" value="C:ATP-binding cassette (ABC) transporter complex"/>
    <property type="evidence" value="ECO:0007669"/>
    <property type="project" value="InterPro"/>
</dbReference>
<keyword evidence="3 9" id="KW-0813">Transport</keyword>
<evidence type="ECO:0000256" key="8">
    <source>
        <dbReference type="ARBA" id="ARBA00023136"/>
    </source>
</evidence>
<comment type="subcellular location">
    <subcellularLocation>
        <location evidence="1">Cell inner membrane</location>
        <topology evidence="1">Multi-pass membrane protein</topology>
    </subcellularLocation>
    <subcellularLocation>
        <location evidence="9">Cell membrane</location>
        <topology evidence="9">Multi-pass membrane protein</topology>
    </subcellularLocation>
</comment>
<evidence type="ECO:0000256" key="2">
    <source>
        <dbReference type="ARBA" id="ARBA00010072"/>
    </source>
</evidence>
<dbReference type="OrthoDB" id="9814550at2"/>
<keyword evidence="12" id="KW-1185">Reference proteome</keyword>
<dbReference type="PANTHER" id="PTHR30614">
    <property type="entry name" value="MEMBRANE COMPONENT OF AMINO ACID ABC TRANSPORTER"/>
    <property type="match status" value="1"/>
</dbReference>
<dbReference type="Gene3D" id="1.10.3720.10">
    <property type="entry name" value="MetI-like"/>
    <property type="match status" value="1"/>
</dbReference>
<dbReference type="RefSeq" id="WP_129224607.1">
    <property type="nucleotide sequence ID" value="NZ_QYBB01000004.1"/>
</dbReference>
<dbReference type="NCBIfam" id="TIGR01726">
    <property type="entry name" value="HEQRo_perm_3TM"/>
    <property type="match status" value="1"/>
</dbReference>
<evidence type="ECO:0000313" key="11">
    <source>
        <dbReference type="EMBL" id="RYC33055.1"/>
    </source>
</evidence>
<dbReference type="CDD" id="cd06261">
    <property type="entry name" value="TM_PBP2"/>
    <property type="match status" value="1"/>
</dbReference>
<sequence>MDLAFMGDTAQALLKGLPLTLELFGVSALAGLVLAVLIAWMRSGGRVLRGLAGAYVFVFRGTPLLVQLFLVYYGLSQFPEVRHSFAWPFLRDPFWCAVLTLSLNTGAYTSEIIRGALAAVPAGQVEAARACGMPAALLFRRIIAPVALRQALPSYATELILMTKATSLASIVTLKETMFVAARINSETYRAIEVFLCAGAIYLALNVVLARAIALLEWWLSPHLRRPPDALPGLDTPLDRAVGLEGPRLSGAPRP</sequence>
<keyword evidence="8 9" id="KW-0472">Membrane</keyword>
<dbReference type="EMBL" id="QYBB01000004">
    <property type="protein sequence ID" value="RYC33055.1"/>
    <property type="molecule type" value="Genomic_DNA"/>
</dbReference>
<evidence type="ECO:0000256" key="3">
    <source>
        <dbReference type="ARBA" id="ARBA00022448"/>
    </source>
</evidence>
<evidence type="ECO:0000256" key="4">
    <source>
        <dbReference type="ARBA" id="ARBA00022475"/>
    </source>
</evidence>
<evidence type="ECO:0000256" key="5">
    <source>
        <dbReference type="ARBA" id="ARBA00022519"/>
    </source>
</evidence>
<dbReference type="GO" id="GO:0022857">
    <property type="term" value="F:transmembrane transporter activity"/>
    <property type="evidence" value="ECO:0007669"/>
    <property type="project" value="InterPro"/>
</dbReference>
<dbReference type="InterPro" id="IPR035906">
    <property type="entry name" value="MetI-like_sf"/>
</dbReference>
<feature type="transmembrane region" description="Helical" evidence="9">
    <location>
        <begin position="20"/>
        <end position="40"/>
    </location>
</feature>
<dbReference type="Proteomes" id="UP000290759">
    <property type="component" value="Unassembled WGS sequence"/>
</dbReference>
<feature type="transmembrane region" description="Helical" evidence="9">
    <location>
        <begin position="194"/>
        <end position="220"/>
    </location>
</feature>
<accession>A0A4Q2UE15</accession>
<keyword evidence="5" id="KW-0997">Cell inner membrane</keyword>
<reference evidence="11 12" key="1">
    <citation type="submission" date="2018-12" db="EMBL/GenBank/DDBJ databases">
        <authorList>
            <person name="Grouzdev D.S."/>
            <person name="Krutkina M.S."/>
        </authorList>
    </citation>
    <scope>NUCLEOTIDE SEQUENCE [LARGE SCALE GENOMIC DNA]</scope>
    <source>
        <strain evidence="11 12">RmlP026</strain>
    </source>
</reference>
<protein>
    <submittedName>
        <fullName evidence="11">ABC transporter permease</fullName>
    </submittedName>
</protein>
<dbReference type="Pfam" id="PF00528">
    <property type="entry name" value="BPD_transp_1"/>
    <property type="match status" value="1"/>
</dbReference>
<dbReference type="GO" id="GO:0006865">
    <property type="term" value="P:amino acid transport"/>
    <property type="evidence" value="ECO:0007669"/>
    <property type="project" value="TreeGrafter"/>
</dbReference>
<dbReference type="PROSITE" id="PS50928">
    <property type="entry name" value="ABC_TM1"/>
    <property type="match status" value="1"/>
</dbReference>
<proteinExistence type="inferred from homology"/>
<dbReference type="AlphaFoldDB" id="A0A4Q2UE15"/>
<keyword evidence="6 9" id="KW-0812">Transmembrane</keyword>
<feature type="domain" description="ABC transmembrane type-1" evidence="10">
    <location>
        <begin position="17"/>
        <end position="213"/>
    </location>
</feature>
<comment type="caution">
    <text evidence="11">The sequence shown here is derived from an EMBL/GenBank/DDBJ whole genome shotgun (WGS) entry which is preliminary data.</text>
</comment>
<evidence type="ECO:0000256" key="1">
    <source>
        <dbReference type="ARBA" id="ARBA00004429"/>
    </source>
</evidence>
<dbReference type="PANTHER" id="PTHR30614:SF10">
    <property type="entry name" value="ARGININE ABC TRANSPORTER PERMEASE PROTEIN ARTM"/>
    <property type="match status" value="1"/>
</dbReference>
<evidence type="ECO:0000256" key="6">
    <source>
        <dbReference type="ARBA" id="ARBA00022692"/>
    </source>
</evidence>